<keyword evidence="2" id="KW-1133">Transmembrane helix</keyword>
<evidence type="ECO:0000256" key="2">
    <source>
        <dbReference type="SAM" id="Phobius"/>
    </source>
</evidence>
<comment type="caution">
    <text evidence="4">The sequence shown here is derived from an EMBL/GenBank/DDBJ whole genome shotgun (WGS) entry which is preliminary data.</text>
</comment>
<dbReference type="EMBL" id="JANBVO010000007">
    <property type="protein sequence ID" value="KAJ9150806.1"/>
    <property type="molecule type" value="Genomic_DNA"/>
</dbReference>
<feature type="transmembrane region" description="Helical" evidence="2">
    <location>
        <begin position="96"/>
        <end position="118"/>
    </location>
</feature>
<proteinExistence type="predicted"/>
<accession>A0AA38RJB8</accession>
<dbReference type="InterPro" id="IPR047204">
    <property type="entry name" value="RMP1_RBD"/>
</dbReference>
<evidence type="ECO:0000256" key="1">
    <source>
        <dbReference type="SAM" id="MobiDB-lite"/>
    </source>
</evidence>
<evidence type="ECO:0000259" key="3">
    <source>
        <dbReference type="Pfam" id="PF20945"/>
    </source>
</evidence>
<evidence type="ECO:0000313" key="4">
    <source>
        <dbReference type="EMBL" id="KAJ9150806.1"/>
    </source>
</evidence>
<organism evidence="4 5">
    <name type="scientific">Pleurostoma richardsiae</name>
    <dbReference type="NCBI Taxonomy" id="41990"/>
    <lineage>
        <taxon>Eukaryota</taxon>
        <taxon>Fungi</taxon>
        <taxon>Dikarya</taxon>
        <taxon>Ascomycota</taxon>
        <taxon>Pezizomycotina</taxon>
        <taxon>Sordariomycetes</taxon>
        <taxon>Sordariomycetidae</taxon>
        <taxon>Calosphaeriales</taxon>
        <taxon>Pleurostomataceae</taxon>
        <taxon>Pleurostoma</taxon>
    </lineage>
</organism>
<dbReference type="GO" id="GO:0000466">
    <property type="term" value="P:maturation of 5.8S rRNA from tricistronic rRNA transcript (SSU-rRNA, 5.8S rRNA, LSU-rRNA)"/>
    <property type="evidence" value="ECO:0007669"/>
    <property type="project" value="TreeGrafter"/>
</dbReference>
<protein>
    <recommendedName>
        <fullName evidence="3">RNase MRP protein 1 RNA binding domain-containing protein</fullName>
    </recommendedName>
</protein>
<feature type="domain" description="RNase MRP protein 1 RNA binding" evidence="3">
    <location>
        <begin position="1"/>
        <end position="108"/>
    </location>
</feature>
<dbReference type="GO" id="GO:0000172">
    <property type="term" value="C:ribonuclease MRP complex"/>
    <property type="evidence" value="ECO:0007669"/>
    <property type="project" value="InterPro"/>
</dbReference>
<name>A0AA38RJB8_9PEZI</name>
<feature type="region of interest" description="Disordered" evidence="1">
    <location>
        <begin position="205"/>
        <end position="229"/>
    </location>
</feature>
<dbReference type="Pfam" id="PF20945">
    <property type="entry name" value="RMP1"/>
    <property type="match status" value="1"/>
</dbReference>
<reference evidence="4" key="1">
    <citation type="submission" date="2022-07" db="EMBL/GenBank/DDBJ databases">
        <title>Fungi with potential for degradation of polypropylene.</title>
        <authorList>
            <person name="Gostincar C."/>
        </authorList>
    </citation>
    <scope>NUCLEOTIDE SEQUENCE</scope>
    <source>
        <strain evidence="4">EXF-13308</strain>
    </source>
</reference>
<dbReference type="GO" id="GO:0000294">
    <property type="term" value="P:nuclear-transcribed mRNA catabolic process, RNase MRP-dependent"/>
    <property type="evidence" value="ECO:0007669"/>
    <property type="project" value="TreeGrafter"/>
</dbReference>
<dbReference type="PANTHER" id="PTHR37792:SF1">
    <property type="entry name" value="RIBONUCLEASE MRP PROTEIN SUBUNIT RMP1"/>
    <property type="match status" value="1"/>
</dbReference>
<dbReference type="InterPro" id="IPR047205">
    <property type="entry name" value="RMP1"/>
</dbReference>
<keyword evidence="5" id="KW-1185">Reference proteome</keyword>
<feature type="compositionally biased region" description="Basic residues" evidence="1">
    <location>
        <begin position="207"/>
        <end position="216"/>
    </location>
</feature>
<dbReference type="PANTHER" id="PTHR37792">
    <property type="entry name" value="RIBONUCLEASE MRP PROTEIN SUBUNIT RMP1"/>
    <property type="match status" value="1"/>
</dbReference>
<evidence type="ECO:0000313" key="5">
    <source>
        <dbReference type="Proteomes" id="UP001174694"/>
    </source>
</evidence>
<gene>
    <name evidence="4" type="ORF">NKR23_g3562</name>
</gene>
<sequence>MLDAFNHRNKNQHHSSRWWTPFDILRRCVRRLVVDLEQAMRVCGRTGGQIRLDRANCSKQSWDRTVSAVTRARWLLDHAVPRAYIAFTQLAADNQYASLALLLLGILTEVFSTAALLARVDAPMNDPLHTDRVTQFGCMGAETTLGSDDIGVAVSRGSPLTADFSYIISDKQSRASLARDSLVGDDPRKTETAACLNGARVMASTATKRKERRKRKSGDEFDNMFNSLI</sequence>
<dbReference type="AlphaFoldDB" id="A0AA38RJB8"/>
<keyword evidence="2" id="KW-0812">Transmembrane</keyword>
<keyword evidence="2" id="KW-0472">Membrane</keyword>
<dbReference type="CDD" id="cd22573">
    <property type="entry name" value="RMP1_RBD"/>
    <property type="match status" value="1"/>
</dbReference>
<dbReference type="Proteomes" id="UP001174694">
    <property type="component" value="Unassembled WGS sequence"/>
</dbReference>
<dbReference type="GO" id="GO:0042134">
    <property type="term" value="F:rRNA primary transcript binding"/>
    <property type="evidence" value="ECO:0007669"/>
    <property type="project" value="InterPro"/>
</dbReference>